<dbReference type="InterPro" id="IPR029466">
    <property type="entry name" value="NAM-associated_C"/>
</dbReference>
<evidence type="ECO:0000313" key="4">
    <source>
        <dbReference type="Proteomes" id="UP000095767"/>
    </source>
</evidence>
<sequence length="282" mass="31112">MQDHAAEVQKLVHDYFTTAEAVDGHYVTSLLLQLEELANELEKVSFNCLEVVPPPSAHNDGPSIASEEELRDAMDEFEGVVHRRFNLLHCWSILRTERKWQDTLSAKVKEHRGKGKASASASAPGSESGAACEGRPIGRVRAKKLRSGEGGSSSSSACLEVLQRLTVSREADTQARDAKVDNLLQVEAEKVALKKEHLMLQREAIEVQKNLLQFKVSKASSADTEREDQIIAMDMEGLLNASVGTGRLIRMKLLIGGLMTISVCNNVESYFELVHSVFENLL</sequence>
<feature type="region of interest" description="Disordered" evidence="1">
    <location>
        <begin position="110"/>
        <end position="134"/>
    </location>
</feature>
<comment type="caution">
    <text evidence="3">The sequence shown here is derived from an EMBL/GenBank/DDBJ whole genome shotgun (WGS) entry which is preliminary data.</text>
</comment>
<evidence type="ECO:0000256" key="1">
    <source>
        <dbReference type="SAM" id="MobiDB-lite"/>
    </source>
</evidence>
<proteinExistence type="predicted"/>
<dbReference type="Proteomes" id="UP000095767">
    <property type="component" value="Unassembled WGS sequence"/>
</dbReference>
<name>A0A1E5VPM7_9POAL</name>
<keyword evidence="4" id="KW-1185">Reference proteome</keyword>
<dbReference type="STRING" id="888268.A0A1E5VPM7"/>
<evidence type="ECO:0000259" key="2">
    <source>
        <dbReference type="Pfam" id="PF14303"/>
    </source>
</evidence>
<gene>
    <name evidence="3" type="ORF">BAE44_0011959</name>
</gene>
<dbReference type="Pfam" id="PF14303">
    <property type="entry name" value="NAM-associated"/>
    <property type="match status" value="1"/>
</dbReference>
<dbReference type="EMBL" id="LWDX02033452">
    <property type="protein sequence ID" value="OEL27022.1"/>
    <property type="molecule type" value="Genomic_DNA"/>
</dbReference>
<organism evidence="3 4">
    <name type="scientific">Dichanthelium oligosanthes</name>
    <dbReference type="NCBI Taxonomy" id="888268"/>
    <lineage>
        <taxon>Eukaryota</taxon>
        <taxon>Viridiplantae</taxon>
        <taxon>Streptophyta</taxon>
        <taxon>Embryophyta</taxon>
        <taxon>Tracheophyta</taxon>
        <taxon>Spermatophyta</taxon>
        <taxon>Magnoliopsida</taxon>
        <taxon>Liliopsida</taxon>
        <taxon>Poales</taxon>
        <taxon>Poaceae</taxon>
        <taxon>PACMAD clade</taxon>
        <taxon>Panicoideae</taxon>
        <taxon>Panicodae</taxon>
        <taxon>Paniceae</taxon>
        <taxon>Dichantheliinae</taxon>
        <taxon>Dichanthelium</taxon>
    </lineage>
</organism>
<evidence type="ECO:0000313" key="3">
    <source>
        <dbReference type="EMBL" id="OEL27022.1"/>
    </source>
</evidence>
<reference evidence="3 4" key="1">
    <citation type="submission" date="2016-09" db="EMBL/GenBank/DDBJ databases">
        <title>The draft genome of Dichanthelium oligosanthes: A C3 panicoid grass species.</title>
        <authorList>
            <person name="Studer A.J."/>
            <person name="Schnable J.C."/>
            <person name="Brutnell T.P."/>
        </authorList>
    </citation>
    <scope>NUCLEOTIDE SEQUENCE [LARGE SCALE GENOMIC DNA]</scope>
    <source>
        <strain evidence="4">cv. Kellogg 1175</strain>
        <tissue evidence="3">Leaf</tissue>
    </source>
</reference>
<protein>
    <recommendedName>
        <fullName evidence="2">No apical meristem-associated C-terminal domain-containing protein</fullName>
    </recommendedName>
</protein>
<feature type="domain" description="No apical meristem-associated C-terminal" evidence="2">
    <location>
        <begin position="83"/>
        <end position="238"/>
    </location>
</feature>
<dbReference type="AlphaFoldDB" id="A0A1E5VPM7"/>
<feature type="compositionally biased region" description="Low complexity" evidence="1">
    <location>
        <begin position="116"/>
        <end position="134"/>
    </location>
</feature>
<accession>A0A1E5VPM7</accession>